<dbReference type="AlphaFoldDB" id="R9HDV2"/>
<name>R9HDV2_BACT4</name>
<evidence type="ECO:0000313" key="3">
    <source>
        <dbReference type="Proteomes" id="UP000014207"/>
    </source>
</evidence>
<organism evidence="2 3">
    <name type="scientific">Bacteroides thetaiotaomicron dnLKV9</name>
    <dbReference type="NCBI Taxonomy" id="1235785"/>
    <lineage>
        <taxon>Bacteria</taxon>
        <taxon>Pseudomonadati</taxon>
        <taxon>Bacteroidota</taxon>
        <taxon>Bacteroidia</taxon>
        <taxon>Bacteroidales</taxon>
        <taxon>Bacteroidaceae</taxon>
        <taxon>Bacteroides</taxon>
    </lineage>
</organism>
<dbReference type="Proteomes" id="UP000014207">
    <property type="component" value="Unassembled WGS sequence"/>
</dbReference>
<keyword evidence="1" id="KW-1133">Transmembrane helix</keyword>
<protein>
    <submittedName>
        <fullName evidence="2">Uncharacterized protein</fullName>
    </submittedName>
</protein>
<evidence type="ECO:0000313" key="2">
    <source>
        <dbReference type="EMBL" id="EOS02094.1"/>
    </source>
</evidence>
<feature type="transmembrane region" description="Helical" evidence="1">
    <location>
        <begin position="6"/>
        <end position="22"/>
    </location>
</feature>
<dbReference type="EMBL" id="ASSM01000006">
    <property type="protein sequence ID" value="EOS02094.1"/>
    <property type="molecule type" value="Genomic_DNA"/>
</dbReference>
<dbReference type="HOGENOM" id="CLU_3408737_0_0_10"/>
<keyword evidence="1" id="KW-0812">Transmembrane</keyword>
<reference evidence="2 3" key="1">
    <citation type="submission" date="2013-04" db="EMBL/GenBank/DDBJ databases">
        <title>The Genome Sequence of Bacteroides thetaiotaomicron dnLKV9.</title>
        <authorList>
            <consortium name="The Broad Institute Genomics Platform"/>
            <consortium name="The Broad Institute Genome Sequencing Center for Infectious Disease"/>
            <person name="Earl A."/>
            <person name="Xavier R."/>
            <person name="Kuhn K."/>
            <person name="Stappenbeck T."/>
            <person name="Walker B."/>
            <person name="Young S."/>
            <person name="Zeng Q."/>
            <person name="Gargeya S."/>
            <person name="Fitzgerald M."/>
            <person name="Haas B."/>
            <person name="Abouelleil A."/>
            <person name="Allen A.W."/>
            <person name="Alvarado L."/>
            <person name="Arachchi H.M."/>
            <person name="Berlin A.M."/>
            <person name="Chapman S.B."/>
            <person name="Gainer-Dewar J."/>
            <person name="Goldberg J."/>
            <person name="Griggs A."/>
            <person name="Gujja S."/>
            <person name="Hansen M."/>
            <person name="Howarth C."/>
            <person name="Imamovic A."/>
            <person name="Ireland A."/>
            <person name="Larimer J."/>
            <person name="McCowan C."/>
            <person name="Murphy C."/>
            <person name="Pearson M."/>
            <person name="Poon T.W."/>
            <person name="Priest M."/>
            <person name="Roberts A."/>
            <person name="Saif S."/>
            <person name="Shea T."/>
            <person name="Sisk P."/>
            <person name="Sykes S."/>
            <person name="Wortman J."/>
            <person name="Nusbaum C."/>
            <person name="Birren B."/>
        </authorList>
    </citation>
    <scope>NUCLEOTIDE SEQUENCE [LARGE SCALE GENOMIC DNA]</scope>
    <source>
        <strain evidence="3">dnLKV9</strain>
    </source>
</reference>
<keyword evidence="1" id="KW-0472">Membrane</keyword>
<comment type="caution">
    <text evidence="2">The sequence shown here is derived from an EMBL/GenBank/DDBJ whole genome shotgun (WGS) entry which is preliminary data.</text>
</comment>
<evidence type="ECO:0000256" key="1">
    <source>
        <dbReference type="SAM" id="Phobius"/>
    </source>
</evidence>
<sequence>MIVYSVSAIVFTVIGNLLTDFLKKKGWWV</sequence>
<accession>R9HDV2</accession>
<gene>
    <name evidence="2" type="ORF">C799_01210</name>
</gene>
<proteinExistence type="predicted"/>